<evidence type="ECO:0000313" key="2">
    <source>
        <dbReference type="Proteomes" id="UP001523262"/>
    </source>
</evidence>
<accession>A0ABT0W702</accession>
<name>A0ABT0W702_9BACI</name>
<protein>
    <submittedName>
        <fullName evidence="1">Uncharacterized protein</fullName>
    </submittedName>
</protein>
<gene>
    <name evidence="1" type="ORF">NDK43_06445</name>
</gene>
<comment type="caution">
    <text evidence="1">The sequence shown here is derived from an EMBL/GenBank/DDBJ whole genome shotgun (WGS) entry which is preliminary data.</text>
</comment>
<dbReference type="EMBL" id="JAMQCR010000001">
    <property type="protein sequence ID" value="MCM2532098.1"/>
    <property type="molecule type" value="Genomic_DNA"/>
</dbReference>
<organism evidence="1 2">
    <name type="scientific">Neobacillus pocheonensis</name>
    <dbReference type="NCBI Taxonomy" id="363869"/>
    <lineage>
        <taxon>Bacteria</taxon>
        <taxon>Bacillati</taxon>
        <taxon>Bacillota</taxon>
        <taxon>Bacilli</taxon>
        <taxon>Bacillales</taxon>
        <taxon>Bacillaceae</taxon>
        <taxon>Neobacillus</taxon>
    </lineage>
</organism>
<keyword evidence="2" id="KW-1185">Reference proteome</keyword>
<sequence length="87" mass="9765">MRDMRKSFFRLFGQKRKNRGTMWASLIGIGLSAAVFGITRGKRTVNALPLQNLAKNFSTKTDLNLMNNAALTEFSEELLSSALKNKK</sequence>
<reference evidence="1 2" key="1">
    <citation type="submission" date="2022-06" db="EMBL/GenBank/DDBJ databases">
        <authorList>
            <person name="Jeon C.O."/>
        </authorList>
    </citation>
    <scope>NUCLEOTIDE SEQUENCE [LARGE SCALE GENOMIC DNA]</scope>
    <source>
        <strain evidence="1 2">KCTC 13943</strain>
    </source>
</reference>
<evidence type="ECO:0000313" key="1">
    <source>
        <dbReference type="EMBL" id="MCM2532098.1"/>
    </source>
</evidence>
<proteinExistence type="predicted"/>
<dbReference type="Proteomes" id="UP001523262">
    <property type="component" value="Unassembled WGS sequence"/>
</dbReference>